<dbReference type="Pfam" id="PF00990">
    <property type="entry name" value="GGDEF"/>
    <property type="match status" value="1"/>
</dbReference>
<sequence>MEEEEHKQPDENSTTQTSRLKKRALAAGFLTAVFFASVTFFFWQSFENNRRTILLSAAQITATSIAQQVSQIVTSNLAVLENFADNWQEGPPKDERAYLSIATPLQSRFPALQAINWISPNYIILYVAPIKGNVPAIGADLKRHPVAGPVLDIALDQRRTQITPTLELLQGGRGFAAYSPVLGRDGEILGVINGAFRIRSMLASVINSEQVEDYTVRVREGDTVLFEVRGEGDNEQLQRTVPVEIVGRQWLVDVIADPKLATQHTANPELVLLFGTIGTALFTILIFMLTNRQKTSSRRTMHHINAGDDINDLALSITKLDGHLKSMSAETAEFFDLREEDYGFIRFYNLAPEFQSDGSASRRSQEKMLLAINRGEEELRREWIVRSAEGVHVVCNLAMKPSLSNPDCVDITLHHNPAANASVNRLRYLATHDPLTGLPNHALFEDRLNQAVAHAKRYEKLLSVLVVDIDNFRAINDRFGADVGDETLRTISGRLRATVREKDTCARFSGDMFAIIATDLSEAEGAALVAERVVEAMSQPIQTTTGEEIRLHVSVGVALYPNDARAPSQLLANADAAMYRAQKSAESSYCFFVETMNNVMHARLSMETQLRRAVDEKRFVLEYQPRYRTSDRSLTGFEALLRWIDDSGKRRLPPDFIAVADRTGLLSPLGQWIIETVCKQLSAWRAEGYVPVPIALNVSSRQFIQADLIKNIIDLTAEHEIDAAMIEIEVSEDIAMREPERALGQFYRFAEAGIGLTLDHFGAGNTSLRYLKRFPVQRIKLSKSLFSLALDEQPENSILQPAIRLCKSLNRKVVAVGVETEEQLAVLQAADCDEMQGFLLSAPLDARDTAELLTLQKGPARKKAAAKPAPDEPSQ</sequence>
<organism evidence="10 11">
    <name type="scientific">Thalassospira profundimaris</name>
    <dbReference type="NCBI Taxonomy" id="502049"/>
    <lineage>
        <taxon>Bacteria</taxon>
        <taxon>Pseudomonadati</taxon>
        <taxon>Pseudomonadota</taxon>
        <taxon>Alphaproteobacteria</taxon>
        <taxon>Rhodospirillales</taxon>
        <taxon>Thalassospiraceae</taxon>
        <taxon>Thalassospira</taxon>
    </lineage>
</organism>
<dbReference type="Proteomes" id="UP000253226">
    <property type="component" value="Unassembled WGS sequence"/>
</dbReference>
<dbReference type="PROSITE" id="PS50883">
    <property type="entry name" value="EAL"/>
    <property type="match status" value="1"/>
</dbReference>
<dbReference type="RefSeq" id="WP_114103098.1">
    <property type="nucleotide sequence ID" value="NZ_JPWF01000009.1"/>
</dbReference>
<dbReference type="Pfam" id="PF00563">
    <property type="entry name" value="EAL"/>
    <property type="match status" value="1"/>
</dbReference>
<dbReference type="SUPFAM" id="SSF55073">
    <property type="entry name" value="Nucleotide cyclase"/>
    <property type="match status" value="1"/>
</dbReference>
<keyword evidence="4 6" id="KW-0472">Membrane</keyword>
<dbReference type="InterPro" id="IPR006189">
    <property type="entry name" value="CHASE_dom"/>
</dbReference>
<dbReference type="SUPFAM" id="SSF141868">
    <property type="entry name" value="EAL domain-like"/>
    <property type="match status" value="1"/>
</dbReference>
<evidence type="ECO:0000256" key="5">
    <source>
        <dbReference type="SAM" id="MobiDB-lite"/>
    </source>
</evidence>
<dbReference type="PANTHER" id="PTHR44757">
    <property type="entry name" value="DIGUANYLATE CYCLASE DGCP"/>
    <property type="match status" value="1"/>
</dbReference>
<evidence type="ECO:0000313" key="11">
    <source>
        <dbReference type="Proteomes" id="UP000253226"/>
    </source>
</evidence>
<evidence type="ECO:0000259" key="7">
    <source>
        <dbReference type="PROSITE" id="PS50839"/>
    </source>
</evidence>
<feature type="transmembrane region" description="Helical" evidence="6">
    <location>
        <begin position="270"/>
        <end position="289"/>
    </location>
</feature>
<dbReference type="Gene3D" id="3.30.450.350">
    <property type="entry name" value="CHASE domain"/>
    <property type="match status" value="1"/>
</dbReference>
<evidence type="ECO:0000259" key="9">
    <source>
        <dbReference type="PROSITE" id="PS50887"/>
    </source>
</evidence>
<dbReference type="SMART" id="SM00267">
    <property type="entry name" value="GGDEF"/>
    <property type="match status" value="1"/>
</dbReference>
<evidence type="ECO:0000313" key="10">
    <source>
        <dbReference type="EMBL" id="RCK35045.1"/>
    </source>
</evidence>
<evidence type="ECO:0000256" key="1">
    <source>
        <dbReference type="ARBA" id="ARBA00004370"/>
    </source>
</evidence>
<dbReference type="Gene3D" id="3.20.20.450">
    <property type="entry name" value="EAL domain"/>
    <property type="match status" value="1"/>
</dbReference>
<keyword evidence="2 6" id="KW-0812">Transmembrane</keyword>
<dbReference type="CDD" id="cd01949">
    <property type="entry name" value="GGDEF"/>
    <property type="match status" value="1"/>
</dbReference>
<dbReference type="InterPro" id="IPR052155">
    <property type="entry name" value="Biofilm_reg_signaling"/>
</dbReference>
<feature type="domain" description="EAL" evidence="8">
    <location>
        <begin position="603"/>
        <end position="857"/>
    </location>
</feature>
<gene>
    <name evidence="10" type="ORF">TH19_15130</name>
</gene>
<dbReference type="EMBL" id="JPWF01000009">
    <property type="protein sequence ID" value="RCK35045.1"/>
    <property type="molecule type" value="Genomic_DNA"/>
</dbReference>
<dbReference type="InterPro" id="IPR029787">
    <property type="entry name" value="Nucleotide_cyclase"/>
</dbReference>
<proteinExistence type="predicted"/>
<keyword evidence="3 6" id="KW-1133">Transmembrane helix</keyword>
<comment type="subcellular location">
    <subcellularLocation>
        <location evidence="1">Membrane</location>
    </subcellularLocation>
</comment>
<feature type="transmembrane region" description="Helical" evidence="6">
    <location>
        <begin position="24"/>
        <end position="43"/>
    </location>
</feature>
<evidence type="ECO:0000256" key="3">
    <source>
        <dbReference type="ARBA" id="ARBA00022989"/>
    </source>
</evidence>
<dbReference type="PROSITE" id="PS50887">
    <property type="entry name" value="GGDEF"/>
    <property type="match status" value="1"/>
</dbReference>
<dbReference type="InterPro" id="IPR043128">
    <property type="entry name" value="Rev_trsase/Diguanyl_cyclase"/>
</dbReference>
<dbReference type="GO" id="GO:0007165">
    <property type="term" value="P:signal transduction"/>
    <property type="evidence" value="ECO:0007669"/>
    <property type="project" value="UniProtKB-ARBA"/>
</dbReference>
<dbReference type="AlphaFoldDB" id="A0A367W3Q6"/>
<dbReference type="PROSITE" id="PS50839">
    <property type="entry name" value="CHASE"/>
    <property type="match status" value="1"/>
</dbReference>
<dbReference type="Gene3D" id="3.30.70.270">
    <property type="match status" value="1"/>
</dbReference>
<feature type="domain" description="GGDEF" evidence="9">
    <location>
        <begin position="460"/>
        <end position="594"/>
    </location>
</feature>
<accession>A0A367W3Q6</accession>
<evidence type="ECO:0000259" key="8">
    <source>
        <dbReference type="PROSITE" id="PS50883"/>
    </source>
</evidence>
<reference evidence="10 11" key="1">
    <citation type="submission" date="2014-07" db="EMBL/GenBank/DDBJ databases">
        <title>Draft genome sequence of Thalassospira profundimaris 35.</title>
        <authorList>
            <person name="Lai Q."/>
            <person name="Shao Z."/>
        </authorList>
    </citation>
    <scope>NUCLEOTIDE SEQUENCE [LARGE SCALE GENOMIC DNA]</scope>
    <source>
        <strain evidence="10 11">35</strain>
    </source>
</reference>
<dbReference type="InterPro" id="IPR042240">
    <property type="entry name" value="CHASE_sf"/>
</dbReference>
<dbReference type="OrthoDB" id="9814202at2"/>
<protein>
    <submittedName>
        <fullName evidence="10">Diguanylate cyclase</fullName>
    </submittedName>
</protein>
<comment type="caution">
    <text evidence="10">The sequence shown here is derived from an EMBL/GenBank/DDBJ whole genome shotgun (WGS) entry which is preliminary data.</text>
</comment>
<dbReference type="InterPro" id="IPR000160">
    <property type="entry name" value="GGDEF_dom"/>
</dbReference>
<evidence type="ECO:0000256" key="6">
    <source>
        <dbReference type="SAM" id="Phobius"/>
    </source>
</evidence>
<dbReference type="PANTHER" id="PTHR44757:SF2">
    <property type="entry name" value="BIOFILM ARCHITECTURE MAINTENANCE PROTEIN MBAA"/>
    <property type="match status" value="1"/>
</dbReference>
<evidence type="ECO:0000256" key="2">
    <source>
        <dbReference type="ARBA" id="ARBA00022692"/>
    </source>
</evidence>
<dbReference type="NCBIfam" id="TIGR00254">
    <property type="entry name" value="GGDEF"/>
    <property type="match status" value="1"/>
</dbReference>
<dbReference type="SMART" id="SM01079">
    <property type="entry name" value="CHASE"/>
    <property type="match status" value="1"/>
</dbReference>
<name>A0A367W3Q6_9PROT</name>
<feature type="region of interest" description="Disordered" evidence="5">
    <location>
        <begin position="856"/>
        <end position="875"/>
    </location>
</feature>
<evidence type="ECO:0000256" key="4">
    <source>
        <dbReference type="ARBA" id="ARBA00023136"/>
    </source>
</evidence>
<dbReference type="GO" id="GO:0016020">
    <property type="term" value="C:membrane"/>
    <property type="evidence" value="ECO:0007669"/>
    <property type="project" value="UniProtKB-SubCell"/>
</dbReference>
<dbReference type="InterPro" id="IPR001633">
    <property type="entry name" value="EAL_dom"/>
</dbReference>
<dbReference type="GO" id="GO:0003824">
    <property type="term" value="F:catalytic activity"/>
    <property type="evidence" value="ECO:0007669"/>
    <property type="project" value="UniProtKB-ARBA"/>
</dbReference>
<feature type="domain" description="CHASE" evidence="7">
    <location>
        <begin position="119"/>
        <end position="227"/>
    </location>
</feature>
<dbReference type="InterPro" id="IPR035919">
    <property type="entry name" value="EAL_sf"/>
</dbReference>
<dbReference type="CDD" id="cd01948">
    <property type="entry name" value="EAL"/>
    <property type="match status" value="1"/>
</dbReference>
<dbReference type="SMART" id="SM00052">
    <property type="entry name" value="EAL"/>
    <property type="match status" value="1"/>
</dbReference>
<dbReference type="Pfam" id="PF03924">
    <property type="entry name" value="CHASE"/>
    <property type="match status" value="1"/>
</dbReference>